<proteinExistence type="predicted"/>
<dbReference type="PANTHER" id="PTHR31891">
    <property type="entry name" value="FORMAMIDASE C869.04-RELATED"/>
    <property type="match status" value="1"/>
</dbReference>
<sequence length="99" mass="11329">MAETLIKVDLNQSAYENEQVHNRWHPDIPMACWVNPGDDFILETYDWTGGFIKNDDSADDVRDIDLSIVHFLSGPVGGPWCRAGRPAGRRPARHRREVR</sequence>
<dbReference type="GO" id="GO:0004328">
    <property type="term" value="F:formamidase activity"/>
    <property type="evidence" value="ECO:0007669"/>
    <property type="project" value="UniProtKB-EC"/>
</dbReference>
<evidence type="ECO:0000313" key="2">
    <source>
        <dbReference type="Proteomes" id="UP000215126"/>
    </source>
</evidence>
<dbReference type="InterPro" id="IPR004304">
    <property type="entry name" value="FmdA_AmdA"/>
</dbReference>
<dbReference type="Proteomes" id="UP000215126">
    <property type="component" value="Chromosome 1"/>
</dbReference>
<gene>
    <name evidence="1" type="primary">fmdA_3</name>
    <name evidence="1" type="ORF">SAMEA4530655_01742</name>
</gene>
<evidence type="ECO:0000313" key="1">
    <source>
        <dbReference type="EMBL" id="SNU83965.1"/>
    </source>
</evidence>
<name>A0A239SES7_9BURK</name>
<dbReference type="Pfam" id="PF03069">
    <property type="entry name" value="FmdA_AmdA"/>
    <property type="match status" value="1"/>
</dbReference>
<dbReference type="SUPFAM" id="SSF141130">
    <property type="entry name" value="Acetamidase/Formamidase-like"/>
    <property type="match status" value="1"/>
</dbReference>
<keyword evidence="2" id="KW-1185">Reference proteome</keyword>
<reference evidence="1 2" key="1">
    <citation type="submission" date="2017-06" db="EMBL/GenBank/DDBJ databases">
        <authorList>
            <consortium name="Pathogen Informatics"/>
        </authorList>
    </citation>
    <scope>NUCLEOTIDE SEQUENCE [LARGE SCALE GENOMIC DNA]</scope>
    <source>
        <strain evidence="1 2">NCTC13161</strain>
    </source>
</reference>
<organism evidence="1 2">
    <name type="scientific">Pandoraea sputorum</name>
    <dbReference type="NCBI Taxonomy" id="93222"/>
    <lineage>
        <taxon>Bacteria</taxon>
        <taxon>Pseudomonadati</taxon>
        <taxon>Pseudomonadota</taxon>
        <taxon>Betaproteobacteria</taxon>
        <taxon>Burkholderiales</taxon>
        <taxon>Burkholderiaceae</taxon>
        <taxon>Pandoraea</taxon>
    </lineage>
</organism>
<dbReference type="EC" id="3.5.1.49" evidence="1"/>
<dbReference type="AlphaFoldDB" id="A0A239SES7"/>
<keyword evidence="1" id="KW-0378">Hydrolase</keyword>
<dbReference type="PANTHER" id="PTHR31891:SF1">
    <property type="entry name" value="FORMAMIDASE C869.04-RELATED"/>
    <property type="match status" value="1"/>
</dbReference>
<accession>A0A239SES7</accession>
<dbReference type="EMBL" id="LT906435">
    <property type="protein sequence ID" value="SNU83965.1"/>
    <property type="molecule type" value="Genomic_DNA"/>
</dbReference>
<protein>
    <submittedName>
        <fullName evidence="1">Formamidase</fullName>
        <ecNumber evidence="1">3.5.1.49</ecNumber>
    </submittedName>
</protein>
<dbReference type="Gene3D" id="2.60.120.580">
    <property type="entry name" value="Acetamidase/Formamidase-like domains"/>
    <property type="match status" value="1"/>
</dbReference>